<sequence>MAFKFAYPSNMELIVIEGTPGEHEEAKMVSIHVDQAKMIASSGYFRSKLHIHRSKMWSFSFNMGKYFAGYLVALLATHRSGTEGLRRHLVCHGYRAALTRRGRLDLNEAWAVINWYRRLIQISTGSQAQ</sequence>
<dbReference type="EMBL" id="JAPQKL010000004">
    <property type="protein sequence ID" value="KAJ5135640.1"/>
    <property type="molecule type" value="Genomic_DNA"/>
</dbReference>
<organism evidence="1 2">
    <name type="scientific">Penicillium bovifimosum</name>
    <dbReference type="NCBI Taxonomy" id="126998"/>
    <lineage>
        <taxon>Eukaryota</taxon>
        <taxon>Fungi</taxon>
        <taxon>Dikarya</taxon>
        <taxon>Ascomycota</taxon>
        <taxon>Pezizomycotina</taxon>
        <taxon>Eurotiomycetes</taxon>
        <taxon>Eurotiomycetidae</taxon>
        <taxon>Eurotiales</taxon>
        <taxon>Aspergillaceae</taxon>
        <taxon>Penicillium</taxon>
    </lineage>
</organism>
<proteinExistence type="predicted"/>
<name>A0A9W9H155_9EURO</name>
<dbReference type="AlphaFoldDB" id="A0A9W9H155"/>
<protein>
    <submittedName>
        <fullName evidence="1">Uncharacterized protein</fullName>
    </submittedName>
</protein>
<keyword evidence="2" id="KW-1185">Reference proteome</keyword>
<comment type="caution">
    <text evidence="1">The sequence shown here is derived from an EMBL/GenBank/DDBJ whole genome shotgun (WGS) entry which is preliminary data.</text>
</comment>
<reference evidence="1" key="2">
    <citation type="journal article" date="2023" name="IMA Fungus">
        <title>Comparative genomic study of the Penicillium genus elucidates a diverse pangenome and 15 lateral gene transfer events.</title>
        <authorList>
            <person name="Petersen C."/>
            <person name="Sorensen T."/>
            <person name="Nielsen M.R."/>
            <person name="Sondergaard T.E."/>
            <person name="Sorensen J.L."/>
            <person name="Fitzpatrick D.A."/>
            <person name="Frisvad J.C."/>
            <person name="Nielsen K.L."/>
        </authorList>
    </citation>
    <scope>NUCLEOTIDE SEQUENCE</scope>
    <source>
        <strain evidence="1">IBT 22155</strain>
    </source>
</reference>
<evidence type="ECO:0000313" key="1">
    <source>
        <dbReference type="EMBL" id="KAJ5135640.1"/>
    </source>
</evidence>
<evidence type="ECO:0000313" key="2">
    <source>
        <dbReference type="Proteomes" id="UP001149079"/>
    </source>
</evidence>
<reference evidence="1" key="1">
    <citation type="submission" date="2022-11" db="EMBL/GenBank/DDBJ databases">
        <authorList>
            <person name="Petersen C."/>
        </authorList>
    </citation>
    <scope>NUCLEOTIDE SEQUENCE</scope>
    <source>
        <strain evidence="1">IBT 22155</strain>
    </source>
</reference>
<gene>
    <name evidence="1" type="ORF">N7515_004918</name>
</gene>
<dbReference type="GeneID" id="81404832"/>
<dbReference type="Proteomes" id="UP001149079">
    <property type="component" value="Unassembled WGS sequence"/>
</dbReference>
<dbReference type="RefSeq" id="XP_056522612.1">
    <property type="nucleotide sequence ID" value="XM_056665662.1"/>
</dbReference>
<accession>A0A9W9H155</accession>
<dbReference type="OrthoDB" id="268428at2759"/>